<feature type="region of interest" description="Disordered" evidence="1">
    <location>
        <begin position="655"/>
        <end position="861"/>
    </location>
</feature>
<proteinExistence type="predicted"/>
<organism evidence="2 3">
    <name type="scientific">Trametes coccinea (strain BRFM310)</name>
    <name type="common">Pycnoporus coccineus</name>
    <dbReference type="NCBI Taxonomy" id="1353009"/>
    <lineage>
        <taxon>Eukaryota</taxon>
        <taxon>Fungi</taxon>
        <taxon>Dikarya</taxon>
        <taxon>Basidiomycota</taxon>
        <taxon>Agaricomycotina</taxon>
        <taxon>Agaricomycetes</taxon>
        <taxon>Polyporales</taxon>
        <taxon>Polyporaceae</taxon>
        <taxon>Trametes</taxon>
    </lineage>
</organism>
<keyword evidence="3" id="KW-1185">Reference proteome</keyword>
<evidence type="ECO:0000256" key="1">
    <source>
        <dbReference type="SAM" id="MobiDB-lite"/>
    </source>
</evidence>
<accession>A0A1Y2ICK2</accession>
<sequence length="861" mass="95079">MCKGKAARSWLDLPGEIVRLIATHYLLDVSATGYCPHTWETPQLWPQRFAFMTLRDAREIERIMTLFPAWKPHLERHLFWNKACAILDPAGSFTHLSFIQPPPSSAGSNNTAIIRVSMYQHFRTLLGMSCAVCRVNMPYNTDGLGTGSPKRSSTTPYLGTVLLCKEHRKTAAFCSICLREAPRGELEEEYAQGTPVSCVENEDRQTWPDIEATCRQCRAQTFWARVNMRPEWREAVNGSRWASLDWETRQSVESFIELGEGCINDVLQIAEEKHWLRSYTKLGDMLQQALAASRFVSRAESGEGYNSDEELSDDDMEDPEMLSLTEDAGGIRELAINDWARNRILDGHWISPADEWFNNTKNGRPRLAPARHPCPWNRRAIYEGALEEGQGDEAQELEHPRPKTHLAPHPPSFALCEQTYRAFSRQMREILLPPMRNIVRKLVMECAADGTDPALKAVRMSVEDVMHELRDESAWYNGIDWHERRMNARLEEERRRAKEKDEDDSSSSSHSGGSHTTSPVLSTTTLHTTPSPPPSGKEDEAVVSSPMAAAPPVPVSPVLKAPELLRPIPYVPVTAEHMPYYSVEAFALAWREACAPLYQCQCSICERAMLNANMAAGTTVPSQAQLHPSAVAQAPPPNAAVQIKIQDGQFDSELAEADDDEDDDLEVSDDESVGDDGESERGDGDDTTSLSLSASLSVPESDTPASDSPATPQVTCTARKRPSTELEADSLEQLQASAVSSPLSTNRSECVETPPKRARHQGSFEGVPSSPTTRSLHAASTPLGKAVESPVSSPTRQRKRSSEEIELAETAGTGKRMRPDDLVDPLVPFENKITMSPSPMLGGLPPPATETSAVAGVVHAN</sequence>
<dbReference type="EMBL" id="KZ084134">
    <property type="protein sequence ID" value="OSC98806.1"/>
    <property type="molecule type" value="Genomic_DNA"/>
</dbReference>
<dbReference type="Proteomes" id="UP000193067">
    <property type="component" value="Unassembled WGS sequence"/>
</dbReference>
<reference evidence="2 3" key="1">
    <citation type="journal article" date="2015" name="Biotechnol. Biofuels">
        <title>Enhanced degradation of softwood versus hardwood by the white-rot fungus Pycnoporus coccineus.</title>
        <authorList>
            <person name="Couturier M."/>
            <person name="Navarro D."/>
            <person name="Chevret D."/>
            <person name="Henrissat B."/>
            <person name="Piumi F."/>
            <person name="Ruiz-Duenas F.J."/>
            <person name="Martinez A.T."/>
            <person name="Grigoriev I.V."/>
            <person name="Riley R."/>
            <person name="Lipzen A."/>
            <person name="Berrin J.G."/>
            <person name="Master E.R."/>
            <person name="Rosso M.N."/>
        </authorList>
    </citation>
    <scope>NUCLEOTIDE SEQUENCE [LARGE SCALE GENOMIC DNA]</scope>
    <source>
        <strain evidence="2 3">BRFM310</strain>
    </source>
</reference>
<dbReference type="STRING" id="1353009.A0A1Y2ICK2"/>
<gene>
    <name evidence="2" type="ORF">PYCCODRAFT_1374460</name>
</gene>
<feature type="region of interest" description="Disordered" evidence="1">
    <location>
        <begin position="389"/>
        <end position="411"/>
    </location>
</feature>
<feature type="compositionally biased region" description="Polar residues" evidence="1">
    <location>
        <begin position="698"/>
        <end position="716"/>
    </location>
</feature>
<name>A0A1Y2ICK2_TRAC3</name>
<evidence type="ECO:0000313" key="3">
    <source>
        <dbReference type="Proteomes" id="UP000193067"/>
    </source>
</evidence>
<dbReference type="AlphaFoldDB" id="A0A1Y2ICK2"/>
<evidence type="ECO:0000313" key="2">
    <source>
        <dbReference type="EMBL" id="OSC98806.1"/>
    </source>
</evidence>
<protein>
    <submittedName>
        <fullName evidence="2">Uncharacterized protein</fullName>
    </submittedName>
</protein>
<feature type="compositionally biased region" description="Low complexity" evidence="1">
    <location>
        <begin position="506"/>
        <end position="529"/>
    </location>
</feature>
<feature type="compositionally biased region" description="Acidic residues" evidence="1">
    <location>
        <begin position="655"/>
        <end position="678"/>
    </location>
</feature>
<feature type="region of interest" description="Disordered" evidence="1">
    <location>
        <begin position="492"/>
        <end position="550"/>
    </location>
</feature>
<feature type="compositionally biased region" description="Polar residues" evidence="1">
    <location>
        <begin position="732"/>
        <end position="748"/>
    </location>
</feature>
<dbReference type="OrthoDB" id="3158970at2759"/>